<evidence type="ECO:0000256" key="1">
    <source>
        <dbReference type="SAM" id="MobiDB-lite"/>
    </source>
</evidence>
<accession>A0A4Y8DHY9</accession>
<evidence type="ECO:0000313" key="2">
    <source>
        <dbReference type="EMBL" id="TEY87385.1"/>
    </source>
</evidence>
<comment type="caution">
    <text evidence="2">The sequence shown here is derived from an EMBL/GenBank/DDBJ whole genome shotgun (WGS) entry which is preliminary data.</text>
</comment>
<keyword evidence="3" id="KW-1185">Reference proteome</keyword>
<gene>
    <name evidence="2" type="ORF">BOTCAL_0003g00660</name>
</gene>
<dbReference type="EMBL" id="PHWZ01000003">
    <property type="protein sequence ID" value="TEY87385.1"/>
    <property type="molecule type" value="Genomic_DNA"/>
</dbReference>
<feature type="compositionally biased region" description="Basic and acidic residues" evidence="1">
    <location>
        <begin position="45"/>
        <end position="68"/>
    </location>
</feature>
<proteinExistence type="predicted"/>
<feature type="compositionally biased region" description="Polar residues" evidence="1">
    <location>
        <begin position="645"/>
        <end position="655"/>
    </location>
</feature>
<feature type="compositionally biased region" description="Polar residues" evidence="1">
    <location>
        <begin position="712"/>
        <end position="724"/>
    </location>
</feature>
<feature type="region of interest" description="Disordered" evidence="1">
    <location>
        <begin position="697"/>
        <end position="760"/>
    </location>
</feature>
<reference evidence="2 3" key="1">
    <citation type="submission" date="2017-11" db="EMBL/GenBank/DDBJ databases">
        <title>Comparative genomics of Botrytis spp.</title>
        <authorList>
            <person name="Valero-Jimenez C.A."/>
            <person name="Tapia P."/>
            <person name="Veloso J."/>
            <person name="Silva-Moreno E."/>
            <person name="Staats M."/>
            <person name="Valdes J.H."/>
            <person name="Van Kan J.A.L."/>
        </authorList>
    </citation>
    <scope>NUCLEOTIDE SEQUENCE [LARGE SCALE GENOMIC DNA]</scope>
    <source>
        <strain evidence="2 3">MUCL2830</strain>
    </source>
</reference>
<protein>
    <submittedName>
        <fullName evidence="2">Uncharacterized protein</fullName>
    </submittedName>
</protein>
<organism evidence="2 3">
    <name type="scientific">Botryotinia calthae</name>
    <dbReference type="NCBI Taxonomy" id="38488"/>
    <lineage>
        <taxon>Eukaryota</taxon>
        <taxon>Fungi</taxon>
        <taxon>Dikarya</taxon>
        <taxon>Ascomycota</taxon>
        <taxon>Pezizomycotina</taxon>
        <taxon>Leotiomycetes</taxon>
        <taxon>Helotiales</taxon>
        <taxon>Sclerotiniaceae</taxon>
        <taxon>Botryotinia</taxon>
    </lineage>
</organism>
<feature type="region of interest" description="Disordered" evidence="1">
    <location>
        <begin position="45"/>
        <end position="71"/>
    </location>
</feature>
<name>A0A4Y8DHY9_9HELO</name>
<feature type="compositionally biased region" description="Polar residues" evidence="1">
    <location>
        <begin position="611"/>
        <end position="625"/>
    </location>
</feature>
<evidence type="ECO:0000313" key="3">
    <source>
        <dbReference type="Proteomes" id="UP000297299"/>
    </source>
</evidence>
<sequence>MSRFTGFHPASSTSALSRGELLWSRNSNTASSAYNTPVLFAGSTEKRSVSFKDSPKDEHYNPKTEDNTKNTLESGIENAQERLHDFIPVPSTSRTVNPFVSQTPILSHIPISTRGSNSWTANSTQDSTIYLEFDCSEDIEDYLEELSRLKRLGRFNDAKRYFKACRVYCSDHPDLMIDYIDTLMSQGACKDVVELITVENPPILTKDCGQIYHHYLHSALCVAKVLTLGWLEDAVLQWGQAKSELILEFKRDFTSLSSLQWTQENDESTDLAILDVLVTVLLQEISDNKFFDKAEKRSIDLCMVHAREIAISIKDNHPASIKSSPYLRWILAEIRWSNVSGERQKQSPWSYLDNSPGILYFDGRLPIYVPFALENPGWRVLPHSEHCVEMLTLGLNTARDLGHYDLEVLYLEELVYRSSVPQSYLADLKGLQKNVMGNKSGYLSACLAQYLLAADEEAQKDLSNELSEIDQQEHSASREGNPIMKWAQRKIQQALSHSLGGSREQQDLYSWMEKSAYLQIPDRYRDQLRQSHHFSHDIDYYRGGSQIPKYVAEDRSSITPNATIAEPRISSNPKPSSPPTALLNSPSAMIVREGTGHLTTPSRESPIIKTRVNSTYTPTTSTRVQDFQDDQKIIDPPPLKDGVSETKNQTSTLPRKQNDIFSKRALESFPPMRVENKAGWRSDESESRGEFLVRVNEDKGIDKHDDLIGEPSRTQEVNYNSSQADRTERPRAQYFDDDEEETKKHLKHRYANSYSSDDSE</sequence>
<dbReference type="Proteomes" id="UP000297299">
    <property type="component" value="Unassembled WGS sequence"/>
</dbReference>
<feature type="region of interest" description="Disordered" evidence="1">
    <location>
        <begin position="596"/>
        <end position="663"/>
    </location>
</feature>
<dbReference type="OrthoDB" id="4838614at2759"/>
<feature type="region of interest" description="Disordered" evidence="1">
    <location>
        <begin position="561"/>
        <end position="584"/>
    </location>
</feature>
<dbReference type="AlphaFoldDB" id="A0A4Y8DHY9"/>
<dbReference type="STRING" id="38488.A0A4Y8DHY9"/>
<feature type="compositionally biased region" description="Basic and acidic residues" evidence="1">
    <location>
        <begin position="697"/>
        <end position="707"/>
    </location>
</feature>